<dbReference type="EMBL" id="RXGB01002295">
    <property type="protein sequence ID" value="TMW95564.1"/>
    <property type="molecule type" value="Genomic_DNA"/>
</dbReference>
<evidence type="ECO:0000256" key="3">
    <source>
        <dbReference type="ARBA" id="ARBA00022475"/>
    </source>
</evidence>
<evidence type="ECO:0000256" key="13">
    <source>
        <dbReference type="SAM" id="SignalP"/>
    </source>
</evidence>
<proteinExistence type="inferred from homology"/>
<keyword evidence="12" id="KW-0812">Transmembrane</keyword>
<comment type="function">
    <text evidence="10">May be a cell surface adhesion protein.</text>
</comment>
<protein>
    <recommendedName>
        <fullName evidence="14">FAS1 domain-containing protein</fullName>
    </recommendedName>
</protein>
<dbReference type="GO" id="GO:0098552">
    <property type="term" value="C:side of membrane"/>
    <property type="evidence" value="ECO:0007669"/>
    <property type="project" value="UniProtKB-KW"/>
</dbReference>
<sequence>MVNFNTSLVTFFFFFLLLSRAKSFNITSLLNHYSSFSSFNNYLTQSGVAAEINSRRTLTVLVVENNKLSPLKGMSQDAIANVMRVHVLLDYYDVPKMQMLPNKTMKTPTLFQTTGYANNDQGFLNMTDLGVGSISLGSAAEGERLESKLVKSIASQPYNISILQVSNVIIPSGIDSSTPTSPPPTPAPISSAPTYSPASSPHGSSAAPGTGTDAGPAPESEAAPAPGNDAGPAPESEAAETPTESSPAPAPHHLPPKSDAPTPASGSADAPSAGAPSSDTPSGSVDAPSSGAPSAGAPEADGPSAGAPEADASSAGAPEADAPAPTSTGDNASASSILGVSLVFVAMTNLFLVLVI</sequence>
<keyword evidence="6" id="KW-0654">Proteoglycan</keyword>
<evidence type="ECO:0000256" key="4">
    <source>
        <dbReference type="ARBA" id="ARBA00022622"/>
    </source>
</evidence>
<dbReference type="SUPFAM" id="SSF82153">
    <property type="entry name" value="FAS1 domain"/>
    <property type="match status" value="1"/>
</dbReference>
<dbReference type="FunFam" id="2.30.180.10:FF:000015">
    <property type="entry name" value="Fasciclin-like arabinogalactan protein 3"/>
    <property type="match status" value="1"/>
</dbReference>
<comment type="similarity">
    <text evidence="2">Belongs to the fasciclin-like AGP family.</text>
</comment>
<feature type="signal peptide" evidence="13">
    <location>
        <begin position="1"/>
        <end position="23"/>
    </location>
</feature>
<evidence type="ECO:0000256" key="5">
    <source>
        <dbReference type="ARBA" id="ARBA00022729"/>
    </source>
</evidence>
<gene>
    <name evidence="15" type="ORF">EJD97_008656</name>
</gene>
<keyword evidence="5 13" id="KW-0732">Signal</keyword>
<feature type="compositionally biased region" description="Low complexity" evidence="11">
    <location>
        <begin position="259"/>
        <end position="325"/>
    </location>
</feature>
<dbReference type="InterPro" id="IPR036378">
    <property type="entry name" value="FAS1_dom_sf"/>
</dbReference>
<keyword evidence="7 12" id="KW-0472">Membrane</keyword>
<feature type="domain" description="FAS1" evidence="14">
    <location>
        <begin position="23"/>
        <end position="169"/>
    </location>
</feature>
<keyword evidence="9" id="KW-0449">Lipoprotein</keyword>
<feature type="region of interest" description="Disordered" evidence="11">
    <location>
        <begin position="174"/>
        <end position="333"/>
    </location>
</feature>
<evidence type="ECO:0000256" key="7">
    <source>
        <dbReference type="ARBA" id="ARBA00023136"/>
    </source>
</evidence>
<evidence type="ECO:0000256" key="9">
    <source>
        <dbReference type="ARBA" id="ARBA00023288"/>
    </source>
</evidence>
<keyword evidence="3" id="KW-1003">Cell membrane</keyword>
<feature type="transmembrane region" description="Helical" evidence="12">
    <location>
        <begin position="336"/>
        <end position="355"/>
    </location>
</feature>
<comment type="subcellular location">
    <subcellularLocation>
        <location evidence="1">Cell membrane</location>
        <topology evidence="1">Lipid-anchor</topology>
        <topology evidence="1">GPI-anchor</topology>
    </subcellularLocation>
</comment>
<accession>A0A6N2BLM1</accession>
<keyword evidence="4" id="KW-0336">GPI-anchor</keyword>
<dbReference type="AlphaFoldDB" id="A0A6N2BLM1"/>
<comment type="caution">
    <text evidence="15">The sequence shown here is derived from an EMBL/GenBank/DDBJ whole genome shotgun (WGS) entry which is preliminary data.</text>
</comment>
<evidence type="ECO:0000256" key="6">
    <source>
        <dbReference type="ARBA" id="ARBA00022974"/>
    </source>
</evidence>
<name>A0A6N2BLM1_SOLCI</name>
<feature type="chain" id="PRO_5027012049" description="FAS1 domain-containing protein" evidence="13">
    <location>
        <begin position="24"/>
        <end position="356"/>
    </location>
</feature>
<dbReference type="PANTHER" id="PTHR32382:SF78">
    <property type="entry name" value="MUCIN-1-LIKE"/>
    <property type="match status" value="1"/>
</dbReference>
<organism evidence="15">
    <name type="scientific">Solanum chilense</name>
    <name type="common">Tomato</name>
    <name type="synonym">Lycopersicon chilense</name>
    <dbReference type="NCBI Taxonomy" id="4083"/>
    <lineage>
        <taxon>Eukaryota</taxon>
        <taxon>Viridiplantae</taxon>
        <taxon>Streptophyta</taxon>
        <taxon>Embryophyta</taxon>
        <taxon>Tracheophyta</taxon>
        <taxon>Spermatophyta</taxon>
        <taxon>Magnoliopsida</taxon>
        <taxon>eudicotyledons</taxon>
        <taxon>Gunneridae</taxon>
        <taxon>Pentapetalae</taxon>
        <taxon>asterids</taxon>
        <taxon>lamiids</taxon>
        <taxon>Solanales</taxon>
        <taxon>Solanaceae</taxon>
        <taxon>Solanoideae</taxon>
        <taxon>Solaneae</taxon>
        <taxon>Solanum</taxon>
        <taxon>Solanum subgen. Lycopersicon</taxon>
    </lineage>
</organism>
<dbReference type="Gene3D" id="2.30.180.10">
    <property type="entry name" value="FAS1 domain"/>
    <property type="match status" value="1"/>
</dbReference>
<evidence type="ECO:0000313" key="15">
    <source>
        <dbReference type="EMBL" id="TMW95564.1"/>
    </source>
</evidence>
<keyword evidence="8" id="KW-0325">Glycoprotein</keyword>
<dbReference type="GO" id="GO:0005886">
    <property type="term" value="C:plasma membrane"/>
    <property type="evidence" value="ECO:0007669"/>
    <property type="project" value="UniProtKB-SubCell"/>
</dbReference>
<dbReference type="InterPro" id="IPR000782">
    <property type="entry name" value="FAS1_domain"/>
</dbReference>
<evidence type="ECO:0000259" key="14">
    <source>
        <dbReference type="PROSITE" id="PS50213"/>
    </source>
</evidence>
<dbReference type="InterPro" id="IPR033254">
    <property type="entry name" value="Plant_FLA"/>
</dbReference>
<reference evidence="15" key="1">
    <citation type="submission" date="2019-05" db="EMBL/GenBank/DDBJ databases">
        <title>The de novo reference genome and transcriptome assemblies of the wild tomato species Solanum chilense.</title>
        <authorList>
            <person name="Stam R."/>
            <person name="Nosenko T."/>
            <person name="Hoerger A.C."/>
            <person name="Stephan W."/>
            <person name="Seidel M.A."/>
            <person name="Kuhn J.M.M."/>
            <person name="Haberer G."/>
            <person name="Tellier A."/>
        </authorList>
    </citation>
    <scope>NUCLEOTIDE SEQUENCE</scope>
    <source>
        <tissue evidence="15">Mature leaves</tissue>
    </source>
</reference>
<keyword evidence="12" id="KW-1133">Transmembrane helix</keyword>
<dbReference type="PANTHER" id="PTHR32382">
    <property type="entry name" value="FASCICLIN-LIKE ARABINOGALACTAN PROTEIN"/>
    <property type="match status" value="1"/>
</dbReference>
<evidence type="ECO:0000256" key="2">
    <source>
        <dbReference type="ARBA" id="ARBA00007843"/>
    </source>
</evidence>
<dbReference type="PROSITE" id="PS50213">
    <property type="entry name" value="FAS1"/>
    <property type="match status" value="1"/>
</dbReference>
<feature type="compositionally biased region" description="Low complexity" evidence="11">
    <location>
        <begin position="188"/>
        <end position="247"/>
    </location>
</feature>
<evidence type="ECO:0000256" key="1">
    <source>
        <dbReference type="ARBA" id="ARBA00004609"/>
    </source>
</evidence>
<evidence type="ECO:0000256" key="8">
    <source>
        <dbReference type="ARBA" id="ARBA00023180"/>
    </source>
</evidence>
<evidence type="ECO:0000256" key="10">
    <source>
        <dbReference type="ARBA" id="ARBA00024686"/>
    </source>
</evidence>
<evidence type="ECO:0000256" key="12">
    <source>
        <dbReference type="SAM" id="Phobius"/>
    </source>
</evidence>
<evidence type="ECO:0000256" key="11">
    <source>
        <dbReference type="SAM" id="MobiDB-lite"/>
    </source>
</evidence>